<organism evidence="2 3">
    <name type="scientific">Oculimacula yallundae</name>
    <dbReference type="NCBI Taxonomy" id="86028"/>
    <lineage>
        <taxon>Eukaryota</taxon>
        <taxon>Fungi</taxon>
        <taxon>Dikarya</taxon>
        <taxon>Ascomycota</taxon>
        <taxon>Pezizomycotina</taxon>
        <taxon>Leotiomycetes</taxon>
        <taxon>Helotiales</taxon>
        <taxon>Ploettnerulaceae</taxon>
        <taxon>Oculimacula</taxon>
    </lineage>
</organism>
<evidence type="ECO:0000256" key="1">
    <source>
        <dbReference type="SAM" id="MobiDB-lite"/>
    </source>
</evidence>
<protein>
    <recommendedName>
        <fullName evidence="4">Chlorophyllase</fullName>
    </recommendedName>
</protein>
<keyword evidence="3" id="KW-1185">Reference proteome</keyword>
<dbReference type="Gene3D" id="3.40.50.1820">
    <property type="entry name" value="alpha/beta hydrolase"/>
    <property type="match status" value="1"/>
</dbReference>
<dbReference type="InterPro" id="IPR029058">
    <property type="entry name" value="AB_hydrolase_fold"/>
</dbReference>
<accession>A0ABR4D0B1</accession>
<reference evidence="2 3" key="1">
    <citation type="journal article" date="2024" name="Commun. Biol.">
        <title>Comparative genomic analysis of thermophilic fungi reveals convergent evolutionary adaptations and gene losses.</title>
        <authorList>
            <person name="Steindorff A.S."/>
            <person name="Aguilar-Pontes M.V."/>
            <person name="Robinson A.J."/>
            <person name="Andreopoulos B."/>
            <person name="LaButti K."/>
            <person name="Kuo A."/>
            <person name="Mondo S."/>
            <person name="Riley R."/>
            <person name="Otillar R."/>
            <person name="Haridas S."/>
            <person name="Lipzen A."/>
            <person name="Grimwood J."/>
            <person name="Schmutz J."/>
            <person name="Clum A."/>
            <person name="Reid I.D."/>
            <person name="Moisan M.C."/>
            <person name="Butler G."/>
            <person name="Nguyen T.T.M."/>
            <person name="Dewar K."/>
            <person name="Conant G."/>
            <person name="Drula E."/>
            <person name="Henrissat B."/>
            <person name="Hansel C."/>
            <person name="Singer S."/>
            <person name="Hutchinson M.I."/>
            <person name="de Vries R.P."/>
            <person name="Natvig D.O."/>
            <person name="Powell A.J."/>
            <person name="Tsang A."/>
            <person name="Grigoriev I.V."/>
        </authorList>
    </citation>
    <scope>NUCLEOTIDE SEQUENCE [LARGE SCALE GENOMIC DNA]</scope>
    <source>
        <strain evidence="2 3">CBS 494.80</strain>
    </source>
</reference>
<evidence type="ECO:0000313" key="3">
    <source>
        <dbReference type="Proteomes" id="UP001595075"/>
    </source>
</evidence>
<gene>
    <name evidence="2" type="ORF">VTL71DRAFT_143</name>
</gene>
<dbReference type="Proteomes" id="UP001595075">
    <property type="component" value="Unassembled WGS sequence"/>
</dbReference>
<feature type="region of interest" description="Disordered" evidence="1">
    <location>
        <begin position="1"/>
        <end position="25"/>
    </location>
</feature>
<evidence type="ECO:0000313" key="2">
    <source>
        <dbReference type="EMBL" id="KAL2075201.1"/>
    </source>
</evidence>
<evidence type="ECO:0008006" key="4">
    <source>
        <dbReference type="Google" id="ProtNLM"/>
    </source>
</evidence>
<name>A0ABR4D0B1_9HELO</name>
<proteinExistence type="predicted"/>
<feature type="compositionally biased region" description="Polar residues" evidence="1">
    <location>
        <begin position="10"/>
        <end position="19"/>
    </location>
</feature>
<comment type="caution">
    <text evidence="2">The sequence shown here is derived from an EMBL/GenBank/DDBJ whole genome shotgun (WGS) entry which is preliminary data.</text>
</comment>
<dbReference type="SUPFAM" id="SSF53474">
    <property type="entry name" value="alpha/beta-Hydrolases"/>
    <property type="match status" value="1"/>
</dbReference>
<dbReference type="EMBL" id="JAZHXI010000001">
    <property type="protein sequence ID" value="KAL2075201.1"/>
    <property type="molecule type" value="Genomic_DNA"/>
</dbReference>
<sequence>MNRDHCPRPNLQTRTTTSSLHDDIAPQEATNSSIMKLISTIQLALASSVLGINLPRQSQPNIPAGTGPYKARYTQDATLKNHTIFAPDSSPSDLKLPERLIHVTKHTNKVIANSPVTCSTVFGTFLVEVASHGILVIADGDPDGPSNPIGPDYTLYPSPQGLVEAAAWIVKNAGTGKYANVDATRIAAAGHSCGGIQAYLASSQTDGIKYIGIFNSGVRTDSIVTKPQLEIVNTMTKPIFYFLGSPTDIAYSNGERDYTNIPASTPKWKGNFPVGHSGTFFQPHAAQFGVAASRWLEWVLRGNETSAKYFTDSSNVTGTAQGDGWDVVHAKLEDIKVAPI</sequence>